<dbReference type="PROSITE" id="PS50113">
    <property type="entry name" value="PAC"/>
    <property type="match status" value="1"/>
</dbReference>
<dbReference type="InterPro" id="IPR000014">
    <property type="entry name" value="PAS"/>
</dbReference>
<dbReference type="PROSITE" id="PS50112">
    <property type="entry name" value="PAS"/>
    <property type="match status" value="2"/>
</dbReference>
<evidence type="ECO:0000259" key="3">
    <source>
        <dbReference type="PROSITE" id="PS50113"/>
    </source>
</evidence>
<dbReference type="PROSITE" id="PS50883">
    <property type="entry name" value="EAL"/>
    <property type="match status" value="1"/>
</dbReference>
<dbReference type="Gene3D" id="3.30.450.20">
    <property type="entry name" value="PAS domain"/>
    <property type="match status" value="3"/>
</dbReference>
<sequence length="927" mass="100966">MMLSPTDSQQILLGTLRDLIRLHAPQASLLAPVNGQVFHITADAPPMGLGAELSPPEEWLDAGELRWLNRDGTLLGLLWSKDSVPEPVSSLLNLLLKSVQHSRHDHDLSLLLTHLPAPVAWLDAELKFRQVSRHFLALYGLAQEQVLGHSVSEVFPARGQLPGLLDRALRGQAVHLPLERLERGSGAAADQAVLWMRGEARPFFDAQGIGVLWTSQDASQERHLASQLDSLLDDSTALLAVMDGSGRVQNASSALMALVSMSQAEVLGMPLWEWPCWEHSSQIRELVALAVRGEAASADVALVHGGLLRLSLHGEGQGTGLLVAQGHDLAPLRDMEEQAALQRSLIQQILARSSEATLLLNSAGRVTLVNEEAATLLGLEVAQLSGAPLDRLLREMGIQMYDAAGQQVIDLPIWTQSSLPTDREVLLVSAVGVRRTVRIQTSVLPVLEGQRHGLLMTLRDISSLRRMEARLRHDTLHDGLTGLFNRAGMRARLLELGQHTHVSLLAVDISGFPALTASLGRVPSDALLVQLAARLLTWREHLLAARLSDDTFVLAYTPSLQAQSGSRGRDKPAPRKAVVRQPGQHEEETSGSAPATQLEEDLRSLQHHLQIPFTMAGRELPLNFNLGATSGVIDNDPEALLGEAETALNYIQRSTPGSRVVRAGGMIYHDALRSEVARDFQLQSELPGALERGELRLSYQPLVSLKDRKLLGAEALLRWNHPKLGLLAPPAFLPLAARSAIISDLGEWVIRRALEARATWQQQGLDVPVSVNLSQDELLRQDDLERLFPLLEEYGAPNFELSADSLLHFSQRTLNLLTRLRELGASIVVDDFGDGASSLTSLERFPISGVKLHPSFVARLDNPRAYKLLQGTALLASSLGLSVTAVGVETAEQFALLQQAGVETAQGYYFAAPMTAEELALFQVAQS</sequence>
<dbReference type="AlphaFoldDB" id="A0A918F6E1"/>
<dbReference type="InterPro" id="IPR043128">
    <property type="entry name" value="Rev_trsase/Diguanyl_cyclase"/>
</dbReference>
<evidence type="ECO:0000259" key="2">
    <source>
        <dbReference type="PROSITE" id="PS50112"/>
    </source>
</evidence>
<evidence type="ECO:0000259" key="4">
    <source>
        <dbReference type="PROSITE" id="PS50883"/>
    </source>
</evidence>
<dbReference type="SUPFAM" id="SSF55785">
    <property type="entry name" value="PYP-like sensor domain (PAS domain)"/>
    <property type="match status" value="3"/>
</dbReference>
<dbReference type="PANTHER" id="PTHR44757:SF2">
    <property type="entry name" value="BIOFILM ARCHITECTURE MAINTENANCE PROTEIN MBAA"/>
    <property type="match status" value="1"/>
</dbReference>
<feature type="domain" description="PAS" evidence="2">
    <location>
        <begin position="224"/>
        <end position="294"/>
    </location>
</feature>
<dbReference type="CDD" id="cd00130">
    <property type="entry name" value="PAS"/>
    <property type="match status" value="1"/>
</dbReference>
<dbReference type="SMART" id="SM00052">
    <property type="entry name" value="EAL"/>
    <property type="match status" value="1"/>
</dbReference>
<organism evidence="5 6">
    <name type="scientific">Deinococcus ruber</name>
    <dbReference type="NCBI Taxonomy" id="1848197"/>
    <lineage>
        <taxon>Bacteria</taxon>
        <taxon>Thermotogati</taxon>
        <taxon>Deinococcota</taxon>
        <taxon>Deinococci</taxon>
        <taxon>Deinococcales</taxon>
        <taxon>Deinococcaceae</taxon>
        <taxon>Deinococcus</taxon>
    </lineage>
</organism>
<dbReference type="Pfam" id="PF08448">
    <property type="entry name" value="PAS_4"/>
    <property type="match status" value="3"/>
</dbReference>
<evidence type="ECO:0000313" key="5">
    <source>
        <dbReference type="EMBL" id="GGR05623.1"/>
    </source>
</evidence>
<feature type="region of interest" description="Disordered" evidence="1">
    <location>
        <begin position="562"/>
        <end position="595"/>
    </location>
</feature>
<feature type="domain" description="PAC" evidence="3">
    <location>
        <begin position="421"/>
        <end position="473"/>
    </location>
</feature>
<gene>
    <name evidence="5" type="ORF">GCM10008957_18210</name>
</gene>
<dbReference type="CDD" id="cd01948">
    <property type="entry name" value="EAL"/>
    <property type="match status" value="1"/>
</dbReference>
<name>A0A918F6E1_9DEIO</name>
<dbReference type="InterPro" id="IPR001633">
    <property type="entry name" value="EAL_dom"/>
</dbReference>
<feature type="domain" description="PAS" evidence="2">
    <location>
        <begin position="342"/>
        <end position="386"/>
    </location>
</feature>
<dbReference type="InterPro" id="IPR000160">
    <property type="entry name" value="GGDEF_dom"/>
</dbReference>
<feature type="domain" description="EAL" evidence="4">
    <location>
        <begin position="679"/>
        <end position="927"/>
    </location>
</feature>
<dbReference type="InterPro" id="IPR052155">
    <property type="entry name" value="Biofilm_reg_signaling"/>
</dbReference>
<evidence type="ECO:0000313" key="6">
    <source>
        <dbReference type="Proteomes" id="UP000603865"/>
    </source>
</evidence>
<dbReference type="SUPFAM" id="SSF141868">
    <property type="entry name" value="EAL domain-like"/>
    <property type="match status" value="1"/>
</dbReference>
<dbReference type="Proteomes" id="UP000603865">
    <property type="component" value="Unassembled WGS sequence"/>
</dbReference>
<dbReference type="PANTHER" id="PTHR44757">
    <property type="entry name" value="DIGUANYLATE CYCLASE DGCP"/>
    <property type="match status" value="1"/>
</dbReference>
<dbReference type="Gene3D" id="3.20.20.450">
    <property type="entry name" value="EAL domain"/>
    <property type="match status" value="1"/>
</dbReference>
<dbReference type="RefSeq" id="WP_189089548.1">
    <property type="nucleotide sequence ID" value="NZ_BMQL01000007.1"/>
</dbReference>
<dbReference type="InterPro" id="IPR029787">
    <property type="entry name" value="Nucleotide_cyclase"/>
</dbReference>
<dbReference type="SUPFAM" id="SSF55073">
    <property type="entry name" value="Nucleotide cyclase"/>
    <property type="match status" value="1"/>
</dbReference>
<evidence type="ECO:0000256" key="1">
    <source>
        <dbReference type="SAM" id="MobiDB-lite"/>
    </source>
</evidence>
<dbReference type="Pfam" id="PF00990">
    <property type="entry name" value="GGDEF"/>
    <property type="match status" value="1"/>
</dbReference>
<dbReference type="SMART" id="SM00267">
    <property type="entry name" value="GGDEF"/>
    <property type="match status" value="1"/>
</dbReference>
<dbReference type="Gene3D" id="3.30.70.270">
    <property type="match status" value="1"/>
</dbReference>
<dbReference type="InterPro" id="IPR035919">
    <property type="entry name" value="EAL_sf"/>
</dbReference>
<dbReference type="InterPro" id="IPR000700">
    <property type="entry name" value="PAS-assoc_C"/>
</dbReference>
<protein>
    <submittedName>
        <fullName evidence="5">GGDEF domain-containing protein</fullName>
    </submittedName>
</protein>
<comment type="caution">
    <text evidence="5">The sequence shown here is derived from an EMBL/GenBank/DDBJ whole genome shotgun (WGS) entry which is preliminary data.</text>
</comment>
<dbReference type="InterPro" id="IPR013656">
    <property type="entry name" value="PAS_4"/>
</dbReference>
<reference evidence="5" key="1">
    <citation type="journal article" date="2014" name="Int. J. Syst. Evol. Microbiol.">
        <title>Complete genome sequence of Corynebacterium casei LMG S-19264T (=DSM 44701T), isolated from a smear-ripened cheese.</title>
        <authorList>
            <consortium name="US DOE Joint Genome Institute (JGI-PGF)"/>
            <person name="Walter F."/>
            <person name="Albersmeier A."/>
            <person name="Kalinowski J."/>
            <person name="Ruckert C."/>
        </authorList>
    </citation>
    <scope>NUCLEOTIDE SEQUENCE</scope>
    <source>
        <strain evidence="5">JCM 31311</strain>
    </source>
</reference>
<reference evidence="5" key="2">
    <citation type="submission" date="2020-09" db="EMBL/GenBank/DDBJ databases">
        <authorList>
            <person name="Sun Q."/>
            <person name="Ohkuma M."/>
        </authorList>
    </citation>
    <scope>NUCLEOTIDE SEQUENCE</scope>
    <source>
        <strain evidence="5">JCM 31311</strain>
    </source>
</reference>
<dbReference type="NCBIfam" id="TIGR00229">
    <property type="entry name" value="sensory_box"/>
    <property type="match status" value="1"/>
</dbReference>
<dbReference type="SMART" id="SM00091">
    <property type="entry name" value="PAS"/>
    <property type="match status" value="3"/>
</dbReference>
<proteinExistence type="predicted"/>
<dbReference type="EMBL" id="BMQL01000007">
    <property type="protein sequence ID" value="GGR05623.1"/>
    <property type="molecule type" value="Genomic_DNA"/>
</dbReference>
<accession>A0A918F6E1</accession>
<dbReference type="InterPro" id="IPR035965">
    <property type="entry name" value="PAS-like_dom_sf"/>
</dbReference>
<keyword evidence="6" id="KW-1185">Reference proteome</keyword>
<dbReference type="Pfam" id="PF00563">
    <property type="entry name" value="EAL"/>
    <property type="match status" value="1"/>
</dbReference>